<keyword evidence="5 7" id="KW-1133">Transmembrane helix</keyword>
<dbReference type="AlphaFoldDB" id="A0A0F9QBP8"/>
<feature type="transmembrane region" description="Helical" evidence="7">
    <location>
        <begin position="96"/>
        <end position="120"/>
    </location>
</feature>
<feature type="transmembrane region" description="Helical" evidence="7">
    <location>
        <begin position="213"/>
        <end position="232"/>
    </location>
</feature>
<protein>
    <recommendedName>
        <fullName evidence="9">Chromate transporter</fullName>
    </recommendedName>
</protein>
<sequence>MCHFNKNVILRCDNLMNFTKDIGAMLIAIFRQFFLLGCMSFGGPAAHLGYFKRHFVDSLNWLTNTRYAQLISLSQALPGPGSSQVSFAIGVERAGVLGGIAAFVGFTLPSFLIMVLLAVSAHQFDAVYFAIITGLKLFAVVIVADATLSMAKSFCTSAALKLLAVMSTLALVLFPMMGTQIAILITAATIGAIWPLLKLGTATENVSSTKSNINWIALGLFALLLGVSFIPLGHEFALFAPFYQAGAMVFGGGHVVLPVLQAGVPALSDDQFLSAYASAQAVPGPMFTIATYLGAQLTTEQPLVGALIATLLIFMPGFLLILAFQKSWINLASKPRFASSIAALNAAVVGFLAAALYSPIWTSAVHSLWQVALVIIVFAWLQFKKPPIWWLLALFITVGLLQHYLPSL</sequence>
<evidence type="ECO:0000256" key="6">
    <source>
        <dbReference type="ARBA" id="ARBA00023136"/>
    </source>
</evidence>
<reference evidence="8" key="1">
    <citation type="journal article" date="2015" name="Nature">
        <title>Complex archaea that bridge the gap between prokaryotes and eukaryotes.</title>
        <authorList>
            <person name="Spang A."/>
            <person name="Saw J.H."/>
            <person name="Jorgensen S.L."/>
            <person name="Zaremba-Niedzwiedzka K."/>
            <person name="Martijn J."/>
            <person name="Lind A.E."/>
            <person name="van Eijk R."/>
            <person name="Schleper C."/>
            <person name="Guy L."/>
            <person name="Ettema T.J."/>
        </authorList>
    </citation>
    <scope>NUCLEOTIDE SEQUENCE</scope>
</reference>
<dbReference type="PANTHER" id="PTHR33567">
    <property type="entry name" value="CHROMATE ION TRANSPORTER (EUROFUNG)"/>
    <property type="match status" value="1"/>
</dbReference>
<dbReference type="PIRSF" id="PIRSF004810">
    <property type="entry name" value="ChrA"/>
    <property type="match status" value="1"/>
</dbReference>
<evidence type="ECO:0000256" key="4">
    <source>
        <dbReference type="ARBA" id="ARBA00022692"/>
    </source>
</evidence>
<keyword evidence="6 7" id="KW-0472">Membrane</keyword>
<evidence type="ECO:0000256" key="3">
    <source>
        <dbReference type="ARBA" id="ARBA00022475"/>
    </source>
</evidence>
<comment type="caution">
    <text evidence="8">The sequence shown here is derived from an EMBL/GenBank/DDBJ whole genome shotgun (WGS) entry which is preliminary data.</text>
</comment>
<comment type="similarity">
    <text evidence="2">Belongs to the chromate ion transporter (CHR) (TC 2.A.51) family.</text>
</comment>
<keyword evidence="3" id="KW-1003">Cell membrane</keyword>
<dbReference type="Pfam" id="PF02417">
    <property type="entry name" value="Chromate_transp"/>
    <property type="match status" value="2"/>
</dbReference>
<feature type="transmembrane region" description="Helical" evidence="7">
    <location>
        <begin position="22"/>
        <end position="43"/>
    </location>
</feature>
<dbReference type="PANTHER" id="PTHR33567:SF3">
    <property type="entry name" value="CHROMATE ION TRANSPORTER (EUROFUNG)"/>
    <property type="match status" value="1"/>
</dbReference>
<dbReference type="GO" id="GO:0005886">
    <property type="term" value="C:plasma membrane"/>
    <property type="evidence" value="ECO:0007669"/>
    <property type="project" value="UniProtKB-SubCell"/>
</dbReference>
<feature type="transmembrane region" description="Helical" evidence="7">
    <location>
        <begin position="181"/>
        <end position="201"/>
    </location>
</feature>
<feature type="transmembrane region" description="Helical" evidence="7">
    <location>
        <begin position="337"/>
        <end position="357"/>
    </location>
</feature>
<feature type="transmembrane region" description="Helical" evidence="7">
    <location>
        <begin position="238"/>
        <end position="260"/>
    </location>
</feature>
<feature type="transmembrane region" description="Helical" evidence="7">
    <location>
        <begin position="305"/>
        <end position="325"/>
    </location>
</feature>
<dbReference type="NCBIfam" id="TIGR00937">
    <property type="entry name" value="2A51"/>
    <property type="match status" value="1"/>
</dbReference>
<dbReference type="EMBL" id="LAZR01001733">
    <property type="protein sequence ID" value="KKN39969.1"/>
    <property type="molecule type" value="Genomic_DNA"/>
</dbReference>
<dbReference type="InterPro" id="IPR003370">
    <property type="entry name" value="Chromate_transpt"/>
</dbReference>
<evidence type="ECO:0000256" key="5">
    <source>
        <dbReference type="ARBA" id="ARBA00022989"/>
    </source>
</evidence>
<evidence type="ECO:0008006" key="9">
    <source>
        <dbReference type="Google" id="ProtNLM"/>
    </source>
</evidence>
<keyword evidence="4 7" id="KW-0812">Transmembrane</keyword>
<evidence type="ECO:0000256" key="2">
    <source>
        <dbReference type="ARBA" id="ARBA00005262"/>
    </source>
</evidence>
<dbReference type="InterPro" id="IPR014047">
    <property type="entry name" value="Chr_Tranpt_l_chain"/>
</dbReference>
<proteinExistence type="inferred from homology"/>
<accession>A0A0F9QBP8</accession>
<feature type="transmembrane region" description="Helical" evidence="7">
    <location>
        <begin position="363"/>
        <end position="381"/>
    </location>
</feature>
<organism evidence="8">
    <name type="scientific">marine sediment metagenome</name>
    <dbReference type="NCBI Taxonomy" id="412755"/>
    <lineage>
        <taxon>unclassified sequences</taxon>
        <taxon>metagenomes</taxon>
        <taxon>ecological metagenomes</taxon>
    </lineage>
</organism>
<evidence type="ECO:0000313" key="8">
    <source>
        <dbReference type="EMBL" id="KKN39969.1"/>
    </source>
</evidence>
<comment type="subcellular location">
    <subcellularLocation>
        <location evidence="1">Cell membrane</location>
        <topology evidence="1">Multi-pass membrane protein</topology>
    </subcellularLocation>
</comment>
<evidence type="ECO:0000256" key="1">
    <source>
        <dbReference type="ARBA" id="ARBA00004651"/>
    </source>
</evidence>
<feature type="transmembrane region" description="Helical" evidence="7">
    <location>
        <begin position="272"/>
        <end position="293"/>
    </location>
</feature>
<gene>
    <name evidence="8" type="ORF">LCGC14_0738200</name>
</gene>
<dbReference type="GO" id="GO:0015109">
    <property type="term" value="F:chromate transmembrane transporter activity"/>
    <property type="evidence" value="ECO:0007669"/>
    <property type="project" value="InterPro"/>
</dbReference>
<feature type="transmembrane region" description="Helical" evidence="7">
    <location>
        <begin position="388"/>
        <end position="405"/>
    </location>
</feature>
<evidence type="ECO:0000256" key="7">
    <source>
        <dbReference type="SAM" id="Phobius"/>
    </source>
</evidence>
<feature type="transmembrane region" description="Helical" evidence="7">
    <location>
        <begin position="126"/>
        <end position="146"/>
    </location>
</feature>
<name>A0A0F9QBP8_9ZZZZ</name>